<gene>
    <name evidence="9" type="primary">hisE</name>
    <name evidence="10" type="ORF">N177_1372</name>
</gene>
<evidence type="ECO:0000256" key="2">
    <source>
        <dbReference type="ARBA" id="ARBA00005204"/>
    </source>
</evidence>
<comment type="catalytic activity">
    <reaction evidence="1 9">
        <text>1-(5-phospho-beta-D-ribosyl)-ATP + H2O = 1-(5-phospho-beta-D-ribosyl)-5'-AMP + diphosphate + H(+)</text>
        <dbReference type="Rhea" id="RHEA:22828"/>
        <dbReference type="ChEBI" id="CHEBI:15377"/>
        <dbReference type="ChEBI" id="CHEBI:15378"/>
        <dbReference type="ChEBI" id="CHEBI:33019"/>
        <dbReference type="ChEBI" id="CHEBI:59457"/>
        <dbReference type="ChEBI" id="CHEBI:73183"/>
        <dbReference type="EC" id="3.6.1.31"/>
    </reaction>
</comment>
<keyword evidence="4 9" id="KW-0028">Amino-acid biosynthesis</keyword>
<dbReference type="STRING" id="631454.N177_1372"/>
<evidence type="ECO:0000256" key="3">
    <source>
        <dbReference type="ARBA" id="ARBA00009392"/>
    </source>
</evidence>
<reference evidence="10 11" key="1">
    <citation type="journal article" date="2014" name="Genome Announc.">
        <title>Draft Genome Sequence of Lutibaculum baratangense Strain AMV1T, Isolated from a Mud Volcano in Andamans, India.</title>
        <authorList>
            <person name="Singh A."/>
            <person name="Sreenivas A."/>
            <person name="Sathyanarayana Reddy G."/>
            <person name="Pinnaka A.K."/>
            <person name="Shivaji S."/>
        </authorList>
    </citation>
    <scope>NUCLEOTIDE SEQUENCE [LARGE SCALE GENOMIC DNA]</scope>
    <source>
        <strain evidence="10 11">AMV1</strain>
    </source>
</reference>
<evidence type="ECO:0000256" key="7">
    <source>
        <dbReference type="ARBA" id="ARBA00022840"/>
    </source>
</evidence>
<dbReference type="PATRIC" id="fig|631454.5.peg.1357"/>
<dbReference type="NCBIfam" id="TIGR03188">
    <property type="entry name" value="histidine_hisI"/>
    <property type="match status" value="1"/>
</dbReference>
<dbReference type="NCBIfam" id="NF001611">
    <property type="entry name" value="PRK00400.1-3"/>
    <property type="match status" value="1"/>
</dbReference>
<keyword evidence="6 9" id="KW-0378">Hydrolase</keyword>
<proteinExistence type="inferred from homology"/>
<dbReference type="GO" id="GO:0005737">
    <property type="term" value="C:cytoplasm"/>
    <property type="evidence" value="ECO:0007669"/>
    <property type="project" value="UniProtKB-SubCell"/>
</dbReference>
<dbReference type="InterPro" id="IPR021130">
    <property type="entry name" value="PRib-ATP_PPHydrolase-like"/>
</dbReference>
<evidence type="ECO:0000256" key="9">
    <source>
        <dbReference type="HAMAP-Rule" id="MF_01020"/>
    </source>
</evidence>
<dbReference type="Proteomes" id="UP000017819">
    <property type="component" value="Unassembled WGS sequence"/>
</dbReference>
<dbReference type="GO" id="GO:0004636">
    <property type="term" value="F:phosphoribosyl-ATP diphosphatase activity"/>
    <property type="evidence" value="ECO:0007669"/>
    <property type="project" value="UniProtKB-UniRule"/>
</dbReference>
<dbReference type="PANTHER" id="PTHR42945">
    <property type="entry name" value="HISTIDINE BIOSYNTHESIS BIFUNCTIONAL PROTEIN"/>
    <property type="match status" value="1"/>
</dbReference>
<dbReference type="UniPathway" id="UPA00031">
    <property type="reaction ID" value="UER00007"/>
</dbReference>
<keyword evidence="5 9" id="KW-0547">Nucleotide-binding</keyword>
<dbReference type="EC" id="3.6.1.31" evidence="9"/>
<evidence type="ECO:0000256" key="1">
    <source>
        <dbReference type="ARBA" id="ARBA00001460"/>
    </source>
</evidence>
<accession>V4R266</accession>
<evidence type="ECO:0000256" key="6">
    <source>
        <dbReference type="ARBA" id="ARBA00022801"/>
    </source>
</evidence>
<evidence type="ECO:0000313" key="11">
    <source>
        <dbReference type="Proteomes" id="UP000017819"/>
    </source>
</evidence>
<dbReference type="eggNOG" id="COG0140">
    <property type="taxonomic scope" value="Bacteria"/>
</dbReference>
<keyword evidence="7 9" id="KW-0067">ATP-binding</keyword>
<sequence length="108" mass="11609">MSEERVTIEDLVATVASRRGESPDASYTAQLLHRGVRQCAKKFGEEAVELVIAAAAEDRPNVKAEAADVLYHLAVLLEAAGVTLDDVYAELGRRRAMSGLAEKAARKA</sequence>
<dbReference type="PANTHER" id="PTHR42945:SF1">
    <property type="entry name" value="HISTIDINE BIOSYNTHESIS BIFUNCTIONAL PROTEIN HIS7"/>
    <property type="match status" value="1"/>
</dbReference>
<comment type="pathway">
    <text evidence="2 9">Amino-acid biosynthesis; L-histidine biosynthesis; L-histidine from 5-phospho-alpha-D-ribose 1-diphosphate: step 2/9.</text>
</comment>
<keyword evidence="8 9" id="KW-0368">Histidine biosynthesis</keyword>
<evidence type="ECO:0000256" key="5">
    <source>
        <dbReference type="ARBA" id="ARBA00022741"/>
    </source>
</evidence>
<evidence type="ECO:0000256" key="8">
    <source>
        <dbReference type="ARBA" id="ARBA00023102"/>
    </source>
</evidence>
<name>V4R266_9HYPH</name>
<comment type="caution">
    <text evidence="10">The sequence shown here is derived from an EMBL/GenBank/DDBJ whole genome shotgun (WGS) entry which is preliminary data.</text>
</comment>
<dbReference type="GO" id="GO:0005524">
    <property type="term" value="F:ATP binding"/>
    <property type="evidence" value="ECO:0007669"/>
    <property type="project" value="UniProtKB-KW"/>
</dbReference>
<dbReference type="CDD" id="cd11534">
    <property type="entry name" value="NTP-PPase_HisIE_like"/>
    <property type="match status" value="1"/>
</dbReference>
<dbReference type="RefSeq" id="WP_023431517.1">
    <property type="nucleotide sequence ID" value="NZ_AWXZ01000017.1"/>
</dbReference>
<dbReference type="EMBL" id="AWXZ01000017">
    <property type="protein sequence ID" value="ESR26037.1"/>
    <property type="molecule type" value="Genomic_DNA"/>
</dbReference>
<dbReference type="NCBIfam" id="NF001613">
    <property type="entry name" value="PRK00400.1-5"/>
    <property type="match status" value="1"/>
</dbReference>
<organism evidence="10 11">
    <name type="scientific">Lutibaculum baratangense AMV1</name>
    <dbReference type="NCBI Taxonomy" id="631454"/>
    <lineage>
        <taxon>Bacteria</taxon>
        <taxon>Pseudomonadati</taxon>
        <taxon>Pseudomonadota</taxon>
        <taxon>Alphaproteobacteria</taxon>
        <taxon>Hyphomicrobiales</taxon>
        <taxon>Tepidamorphaceae</taxon>
        <taxon>Lutibaculum</taxon>
    </lineage>
</organism>
<dbReference type="HAMAP" id="MF_01020">
    <property type="entry name" value="HisE"/>
    <property type="match status" value="1"/>
</dbReference>
<dbReference type="GO" id="GO:0000105">
    <property type="term" value="P:L-histidine biosynthetic process"/>
    <property type="evidence" value="ECO:0007669"/>
    <property type="project" value="UniProtKB-UniRule"/>
</dbReference>
<keyword evidence="9" id="KW-0963">Cytoplasm</keyword>
<dbReference type="Pfam" id="PF01503">
    <property type="entry name" value="PRA-PH"/>
    <property type="match status" value="1"/>
</dbReference>
<comment type="similarity">
    <text evidence="3 9">Belongs to the PRA-PH family.</text>
</comment>
<dbReference type="SUPFAM" id="SSF101386">
    <property type="entry name" value="all-alpha NTP pyrophosphatases"/>
    <property type="match status" value="1"/>
</dbReference>
<evidence type="ECO:0000256" key="4">
    <source>
        <dbReference type="ARBA" id="ARBA00022605"/>
    </source>
</evidence>
<dbReference type="AlphaFoldDB" id="V4R266"/>
<evidence type="ECO:0000313" key="10">
    <source>
        <dbReference type="EMBL" id="ESR26037.1"/>
    </source>
</evidence>
<dbReference type="Gene3D" id="1.10.287.1080">
    <property type="entry name" value="MazG-like"/>
    <property type="match status" value="1"/>
</dbReference>
<keyword evidence="11" id="KW-1185">Reference proteome</keyword>
<protein>
    <recommendedName>
        <fullName evidence="9">Phosphoribosyl-ATP pyrophosphatase</fullName>
        <shortName evidence="9">PRA-PH</shortName>
        <ecNumber evidence="9">3.6.1.31</ecNumber>
    </recommendedName>
</protein>
<comment type="subcellular location">
    <subcellularLocation>
        <location evidence="9">Cytoplasm</location>
    </subcellularLocation>
</comment>
<dbReference type="InterPro" id="IPR008179">
    <property type="entry name" value="HisE"/>
</dbReference>